<name>A0A5N5TC98_9CRUS</name>
<gene>
    <name evidence="2" type="ORF">Anas_09136</name>
</gene>
<dbReference type="OrthoDB" id="250548at2759"/>
<dbReference type="EMBL" id="SEYY01004264">
    <property type="protein sequence ID" value="KAB7503877.1"/>
    <property type="molecule type" value="Genomic_DNA"/>
</dbReference>
<sequence length="167" mass="19923">MGKFNYKLNYSILITMSSQRGNVKRTRGQKYQNKSAFQNSLHDTSRKTKEINKLEILEVCKQCKDVIEWKIKYKKYKPLTQPKTCSNCHLKSIKFAYHTLCDPCGKKLDVCCKCRQPKEILHKPVEMKICEYILRSYSEEKRNLEENDSDNEEEYKEEEHEEDLEPE</sequence>
<accession>A0A5N5TC98</accession>
<comment type="caution">
    <text evidence="2">The sequence shown here is derived from an EMBL/GenBank/DDBJ whole genome shotgun (WGS) entry which is preliminary data.</text>
</comment>
<dbReference type="PANTHER" id="PTHR22876:SF5">
    <property type="entry name" value="CHROMOSOME 9 OPEN READING FRAME 85"/>
    <property type="match status" value="1"/>
</dbReference>
<dbReference type="Proteomes" id="UP000326759">
    <property type="component" value="Unassembled WGS sequence"/>
</dbReference>
<keyword evidence="3" id="KW-1185">Reference proteome</keyword>
<evidence type="ECO:0000256" key="1">
    <source>
        <dbReference type="SAM" id="MobiDB-lite"/>
    </source>
</evidence>
<organism evidence="2 3">
    <name type="scientific">Armadillidium nasatum</name>
    <dbReference type="NCBI Taxonomy" id="96803"/>
    <lineage>
        <taxon>Eukaryota</taxon>
        <taxon>Metazoa</taxon>
        <taxon>Ecdysozoa</taxon>
        <taxon>Arthropoda</taxon>
        <taxon>Crustacea</taxon>
        <taxon>Multicrustacea</taxon>
        <taxon>Malacostraca</taxon>
        <taxon>Eumalacostraca</taxon>
        <taxon>Peracarida</taxon>
        <taxon>Isopoda</taxon>
        <taxon>Oniscidea</taxon>
        <taxon>Crinocheta</taxon>
        <taxon>Armadillidiidae</taxon>
        <taxon>Armadillidium</taxon>
    </lineage>
</organism>
<protein>
    <submittedName>
        <fullName evidence="2">C9orf85-like protein</fullName>
    </submittedName>
</protein>
<feature type="compositionally biased region" description="Acidic residues" evidence="1">
    <location>
        <begin position="146"/>
        <end position="167"/>
    </location>
</feature>
<dbReference type="AlphaFoldDB" id="A0A5N5TC98"/>
<dbReference type="PANTHER" id="PTHR22876">
    <property type="entry name" value="ZGC:101016"/>
    <property type="match status" value="1"/>
</dbReference>
<evidence type="ECO:0000313" key="2">
    <source>
        <dbReference type="EMBL" id="KAB7503877.1"/>
    </source>
</evidence>
<proteinExistence type="predicted"/>
<dbReference type="Pfam" id="PF10217">
    <property type="entry name" value="DUF2039"/>
    <property type="match status" value="1"/>
</dbReference>
<feature type="region of interest" description="Disordered" evidence="1">
    <location>
        <begin position="142"/>
        <end position="167"/>
    </location>
</feature>
<dbReference type="InterPro" id="IPR019351">
    <property type="entry name" value="DUF2039"/>
</dbReference>
<evidence type="ECO:0000313" key="3">
    <source>
        <dbReference type="Proteomes" id="UP000326759"/>
    </source>
</evidence>
<reference evidence="2 3" key="1">
    <citation type="journal article" date="2019" name="PLoS Biol.">
        <title>Sex chromosomes control vertical transmission of feminizing Wolbachia symbionts in an isopod.</title>
        <authorList>
            <person name="Becking T."/>
            <person name="Chebbi M.A."/>
            <person name="Giraud I."/>
            <person name="Moumen B."/>
            <person name="Laverre T."/>
            <person name="Caubet Y."/>
            <person name="Peccoud J."/>
            <person name="Gilbert C."/>
            <person name="Cordaux R."/>
        </authorList>
    </citation>
    <scope>NUCLEOTIDE SEQUENCE [LARGE SCALE GENOMIC DNA]</scope>
    <source>
        <strain evidence="2">ANa2</strain>
        <tissue evidence="2">Whole body excluding digestive tract and cuticle</tissue>
    </source>
</reference>